<organism evidence="1">
    <name type="scientific">Arundo donax</name>
    <name type="common">Giant reed</name>
    <name type="synonym">Donax arundinaceus</name>
    <dbReference type="NCBI Taxonomy" id="35708"/>
    <lineage>
        <taxon>Eukaryota</taxon>
        <taxon>Viridiplantae</taxon>
        <taxon>Streptophyta</taxon>
        <taxon>Embryophyta</taxon>
        <taxon>Tracheophyta</taxon>
        <taxon>Spermatophyta</taxon>
        <taxon>Magnoliopsida</taxon>
        <taxon>Liliopsida</taxon>
        <taxon>Poales</taxon>
        <taxon>Poaceae</taxon>
        <taxon>PACMAD clade</taxon>
        <taxon>Arundinoideae</taxon>
        <taxon>Arundineae</taxon>
        <taxon>Arundo</taxon>
    </lineage>
</organism>
<reference evidence="1" key="2">
    <citation type="journal article" date="2015" name="Data Brief">
        <title>Shoot transcriptome of the giant reed, Arundo donax.</title>
        <authorList>
            <person name="Barrero R.A."/>
            <person name="Guerrero F.D."/>
            <person name="Moolhuijzen P."/>
            <person name="Goolsby J.A."/>
            <person name="Tidwell J."/>
            <person name="Bellgard S.E."/>
            <person name="Bellgard M.I."/>
        </authorList>
    </citation>
    <scope>NUCLEOTIDE SEQUENCE</scope>
    <source>
        <tissue evidence="1">Shoot tissue taken approximately 20 cm above the soil surface</tissue>
    </source>
</reference>
<dbReference type="AlphaFoldDB" id="A0A0A9F1W7"/>
<name>A0A0A9F1W7_ARUDO</name>
<accession>A0A0A9F1W7</accession>
<proteinExistence type="predicted"/>
<reference evidence="1" key="1">
    <citation type="submission" date="2014-09" db="EMBL/GenBank/DDBJ databases">
        <authorList>
            <person name="Magalhaes I.L.F."/>
            <person name="Oliveira U."/>
            <person name="Santos F.R."/>
            <person name="Vidigal T.H.D.A."/>
            <person name="Brescovit A.D."/>
            <person name="Santos A.J."/>
        </authorList>
    </citation>
    <scope>NUCLEOTIDE SEQUENCE</scope>
    <source>
        <tissue evidence="1">Shoot tissue taken approximately 20 cm above the soil surface</tissue>
    </source>
</reference>
<protein>
    <submittedName>
        <fullName evidence="1">Uncharacterized protein</fullName>
    </submittedName>
</protein>
<sequence>MAPNKIMRFVTRLSTMLEGSVGNAKKPNVAFMTRFLVSIGNLGSSETRVVHALKARLCV</sequence>
<evidence type="ECO:0000313" key="1">
    <source>
        <dbReference type="EMBL" id="JAE05199.1"/>
    </source>
</evidence>
<dbReference type="EMBL" id="GBRH01192697">
    <property type="protein sequence ID" value="JAE05199.1"/>
    <property type="molecule type" value="Transcribed_RNA"/>
</dbReference>